<reference evidence="7" key="1">
    <citation type="submission" date="2023-07" db="EMBL/GenBank/DDBJ databases">
        <title>Genomic Encyclopedia of Type Strains, Phase IV (KMG-IV): sequencing the most valuable type-strain genomes for metagenomic binning, comparative biology and taxonomic classification.</title>
        <authorList>
            <person name="Goeker M."/>
        </authorList>
    </citation>
    <scope>NUCLEOTIDE SEQUENCE</scope>
    <source>
        <strain evidence="7">DSM 26174</strain>
    </source>
</reference>
<dbReference type="InterPro" id="IPR058626">
    <property type="entry name" value="MdtA-like_b-barrel"/>
</dbReference>
<dbReference type="GO" id="GO:0046677">
    <property type="term" value="P:response to antibiotic"/>
    <property type="evidence" value="ECO:0007669"/>
    <property type="project" value="TreeGrafter"/>
</dbReference>
<keyword evidence="8" id="KW-1185">Reference proteome</keyword>
<dbReference type="NCBIfam" id="TIGR01730">
    <property type="entry name" value="RND_mfp"/>
    <property type="match status" value="1"/>
</dbReference>
<feature type="domain" description="Multidrug resistance protein MdtA-like barrel-sandwich hybrid" evidence="4">
    <location>
        <begin position="80"/>
        <end position="212"/>
    </location>
</feature>
<dbReference type="RefSeq" id="WP_309940571.1">
    <property type="nucleotide sequence ID" value="NZ_AP025306.1"/>
</dbReference>
<evidence type="ECO:0000259" key="6">
    <source>
        <dbReference type="Pfam" id="PF25967"/>
    </source>
</evidence>
<dbReference type="Gene3D" id="2.40.30.170">
    <property type="match status" value="1"/>
</dbReference>
<organism evidence="7 8">
    <name type="scientific">Aureibacter tunicatorum</name>
    <dbReference type="NCBI Taxonomy" id="866807"/>
    <lineage>
        <taxon>Bacteria</taxon>
        <taxon>Pseudomonadati</taxon>
        <taxon>Bacteroidota</taxon>
        <taxon>Cytophagia</taxon>
        <taxon>Cytophagales</taxon>
        <taxon>Persicobacteraceae</taxon>
        <taxon>Aureibacter</taxon>
    </lineage>
</organism>
<dbReference type="SUPFAM" id="SSF111369">
    <property type="entry name" value="HlyD-like secretion proteins"/>
    <property type="match status" value="1"/>
</dbReference>
<dbReference type="Gene3D" id="2.40.420.20">
    <property type="match status" value="1"/>
</dbReference>
<dbReference type="Pfam" id="PF25917">
    <property type="entry name" value="BSH_RND"/>
    <property type="match status" value="1"/>
</dbReference>
<proteinExistence type="inferred from homology"/>
<evidence type="ECO:0000259" key="3">
    <source>
        <dbReference type="Pfam" id="PF25876"/>
    </source>
</evidence>
<accession>A0AAE4BUB5</accession>
<dbReference type="Proteomes" id="UP001185092">
    <property type="component" value="Unassembled WGS sequence"/>
</dbReference>
<feature type="domain" description="Multidrug resistance protein MdtA-like alpha-helical hairpin" evidence="3">
    <location>
        <begin position="124"/>
        <end position="189"/>
    </location>
</feature>
<dbReference type="InterPro" id="IPR058627">
    <property type="entry name" value="MdtA-like_C"/>
</dbReference>
<comment type="similarity">
    <text evidence="2">Belongs to the membrane fusion protein (MFP) (TC 8.A.1) family.</text>
</comment>
<comment type="caution">
    <text evidence="7">The sequence shown here is derived from an EMBL/GenBank/DDBJ whole genome shotgun (WGS) entry which is preliminary data.</text>
</comment>
<feature type="domain" description="Multidrug resistance protein MdtA-like beta-barrel" evidence="5">
    <location>
        <begin position="229"/>
        <end position="312"/>
    </location>
</feature>
<evidence type="ECO:0000259" key="5">
    <source>
        <dbReference type="Pfam" id="PF25944"/>
    </source>
</evidence>
<dbReference type="Gene3D" id="2.40.50.100">
    <property type="match status" value="1"/>
</dbReference>
<dbReference type="Pfam" id="PF25876">
    <property type="entry name" value="HH_MFP_RND"/>
    <property type="match status" value="1"/>
</dbReference>
<feature type="domain" description="Multidrug resistance protein MdtA-like C-terminal permuted SH3" evidence="6">
    <location>
        <begin position="319"/>
        <end position="377"/>
    </location>
</feature>
<evidence type="ECO:0000256" key="2">
    <source>
        <dbReference type="ARBA" id="ARBA00009477"/>
    </source>
</evidence>
<comment type="subcellular location">
    <subcellularLocation>
        <location evidence="1">Cell envelope</location>
    </subcellularLocation>
</comment>
<dbReference type="InterPro" id="IPR006143">
    <property type="entry name" value="RND_pump_MFP"/>
</dbReference>
<protein>
    <submittedName>
        <fullName evidence="7">Membrane fusion protein (Multidrug efflux system)</fullName>
    </submittedName>
</protein>
<evidence type="ECO:0000259" key="4">
    <source>
        <dbReference type="Pfam" id="PF25917"/>
    </source>
</evidence>
<sequence length="392" mass="44544">MHLNTLDEMVKYCYSYILGSYEMNSFQVMLSIFALLSFHSCKHKQKTEEQESIKIQVVEVDEATKSIIKEYVGEIIGYREIPIRARVEGFLQDFYFEEGQYVKAGDLLYVIEPQPYMQSVKLREGQLANAEVNSVLTKKEFERYRPLAGINAVSELDLDTRTAQYESALASEVIADANLELSKIEYSYTHVRAPVDGLIGVTYAKKGAFVGSSPDPVILNYLSQVDTALVQFYMPETDYLSVISGGKDKKLGANKVKLKLSNDSLYSFFGKIDFMNNNVSNETGTILIQASFENPEFVLRSGMFAKVNVEVGKVEKGLFVPQRSVTEMQGKFYVYIMQKDSTFSQKWVEVGKTFGTDWLITEGLEKGDVVVREGLQKIRPKVKYNISYYRKN</sequence>
<dbReference type="Gene3D" id="1.10.287.470">
    <property type="entry name" value="Helix hairpin bin"/>
    <property type="match status" value="1"/>
</dbReference>
<gene>
    <name evidence="7" type="ORF">HNQ88_003628</name>
</gene>
<dbReference type="InterPro" id="IPR058625">
    <property type="entry name" value="MdtA-like_BSH"/>
</dbReference>
<dbReference type="GO" id="GO:0005886">
    <property type="term" value="C:plasma membrane"/>
    <property type="evidence" value="ECO:0007669"/>
    <property type="project" value="TreeGrafter"/>
</dbReference>
<evidence type="ECO:0000256" key="1">
    <source>
        <dbReference type="ARBA" id="ARBA00004196"/>
    </source>
</evidence>
<dbReference type="Pfam" id="PF25944">
    <property type="entry name" value="Beta-barrel_RND"/>
    <property type="match status" value="1"/>
</dbReference>
<dbReference type="GO" id="GO:0022857">
    <property type="term" value="F:transmembrane transporter activity"/>
    <property type="evidence" value="ECO:0007669"/>
    <property type="project" value="InterPro"/>
</dbReference>
<dbReference type="PANTHER" id="PTHR30158">
    <property type="entry name" value="ACRA/E-RELATED COMPONENT OF DRUG EFFLUX TRANSPORTER"/>
    <property type="match status" value="1"/>
</dbReference>
<evidence type="ECO:0000313" key="8">
    <source>
        <dbReference type="Proteomes" id="UP001185092"/>
    </source>
</evidence>
<dbReference type="AlphaFoldDB" id="A0AAE4BUB5"/>
<dbReference type="GO" id="GO:0030313">
    <property type="term" value="C:cell envelope"/>
    <property type="evidence" value="ECO:0007669"/>
    <property type="project" value="UniProtKB-SubCell"/>
</dbReference>
<dbReference type="EMBL" id="JAVDQD010000005">
    <property type="protein sequence ID" value="MDR6240552.1"/>
    <property type="molecule type" value="Genomic_DNA"/>
</dbReference>
<dbReference type="InterPro" id="IPR058624">
    <property type="entry name" value="MdtA-like_HH"/>
</dbReference>
<dbReference type="Pfam" id="PF25967">
    <property type="entry name" value="RND-MFP_C"/>
    <property type="match status" value="1"/>
</dbReference>
<evidence type="ECO:0000313" key="7">
    <source>
        <dbReference type="EMBL" id="MDR6240552.1"/>
    </source>
</evidence>
<name>A0AAE4BUB5_9BACT</name>